<keyword evidence="8" id="KW-1185">Reference proteome</keyword>
<dbReference type="Pfam" id="PF00271">
    <property type="entry name" value="Helicase_C"/>
    <property type="match status" value="1"/>
</dbReference>
<dbReference type="PROSITE" id="PS51192">
    <property type="entry name" value="HELICASE_ATP_BIND_1"/>
    <property type="match status" value="1"/>
</dbReference>
<evidence type="ECO:0000259" key="5">
    <source>
        <dbReference type="PROSITE" id="PS51192"/>
    </source>
</evidence>
<feature type="compositionally biased region" description="Low complexity" evidence="4">
    <location>
        <begin position="301"/>
        <end position="324"/>
    </location>
</feature>
<dbReference type="AlphaFoldDB" id="A0AAD7BA82"/>
<keyword evidence="2" id="KW-0378">Hydrolase</keyword>
<dbReference type="SMART" id="SM00487">
    <property type="entry name" value="DEXDc"/>
    <property type="match status" value="1"/>
</dbReference>
<feature type="region of interest" description="Disordered" evidence="4">
    <location>
        <begin position="128"/>
        <end position="168"/>
    </location>
</feature>
<dbReference type="PANTHER" id="PTHR10799">
    <property type="entry name" value="SNF2/RAD54 HELICASE FAMILY"/>
    <property type="match status" value="1"/>
</dbReference>
<feature type="compositionally biased region" description="Acidic residues" evidence="4">
    <location>
        <begin position="369"/>
        <end position="399"/>
    </location>
</feature>
<dbReference type="InterPro" id="IPR038718">
    <property type="entry name" value="SNF2-like_sf"/>
</dbReference>
<evidence type="ECO:0000313" key="7">
    <source>
        <dbReference type="EMBL" id="KAJ7615437.1"/>
    </source>
</evidence>
<feature type="region of interest" description="Disordered" evidence="4">
    <location>
        <begin position="1"/>
        <end position="37"/>
    </location>
</feature>
<feature type="domain" description="Helicase C-terminal" evidence="6">
    <location>
        <begin position="751"/>
        <end position="913"/>
    </location>
</feature>
<accession>A0AAD7BA82</accession>
<feature type="compositionally biased region" description="Basic and acidic residues" evidence="4">
    <location>
        <begin position="408"/>
        <end position="423"/>
    </location>
</feature>
<dbReference type="SMART" id="SM00490">
    <property type="entry name" value="HELICc"/>
    <property type="match status" value="1"/>
</dbReference>
<feature type="region of interest" description="Disordered" evidence="4">
    <location>
        <begin position="605"/>
        <end position="675"/>
    </location>
</feature>
<sequence length="1011" mass="111659">MATTMAHDDDSMQAQHTPPLATGIPIPNSPARRGRHKHPHIIPESVYVGRRQRHRHPVRVPDAVSNVVFERPCEHGPVFPRARSEEQSDWDARYKRLERLLEKSEMYSSILAEQMEAGKVVRVAEAVKRAKKEKEERERPRKRRRRSTKAVVVEDSAEEEGDADATVEESAFTQPPLVTGARLKDYQLEGLQWMVSLYDQGLSGILADEMGLGKTLQTIAFTAYLRQQNFARPIMIVCPLSVLHNWADEYQKFAPGMPVLVYHGTPAERAAMRKTSLTMPATWGIPAPGPNAKGKGKGKGRASASASASRGRAPAKNDGNARGKAAARGRGRGRGSARNAARGRGGARGRGRGGAQAGTKRTRGAAAEYESDEDDNDDEQEEEHDADSDDEEQEEEEAAAEPVYGAVPEDKRTPQQKARDAEHDRHFRKWPIVLTTYELVMKDRPVLSGVPWGYIVVDEGHRLKNMNCALMRELRRYQSAGRMVLTGTPLHNNLAELWALLNFVLPDVFDDVDAFQEWFSLPKLSTLLPSARMGELVATLHRVLKPFLLRRMKVDVLGTILPPKKSYVLYAKLSAAQREAYEAILGGDVRGWVARSAAATATAAATGGQSGFASPAKPSTPAPSEESLVLPALAAEASASSSKVEEDVEEETPRRTMRMRSDKGKGRALEEDTEEAERVRAAEAFARRGAAKHVNNMKLQNTVMQLRKVCSHPFLFARGDDEMWAARANVTPELLAAREAELVGASGKMMLLDRLLGELFRRGHKVLLFSQFTTMLDIIEDWAVDMKGWRICRIDGSTPPLERRDQMNLFQSAGDHPDAPRLFLLSTRSGGLGVNLTAADTVIFYDQDWNPQMDAQAQDRAHRIGQTRPVLIFRLISAHTIEEKIMQRATEKRKLEALVIAKGKFKMPTANDSVVVPNRRETMAQMAADLLRLEGEQTTRDSEAVLSDADLEALLDRSPEVFVDRGTGWQSTSAEGRGAAFVVFEPPVDAGVGGEALAGIMGENLESVEGI</sequence>
<evidence type="ECO:0000256" key="1">
    <source>
        <dbReference type="ARBA" id="ARBA00022741"/>
    </source>
</evidence>
<dbReference type="InterPro" id="IPR014001">
    <property type="entry name" value="Helicase_ATP-bd"/>
</dbReference>
<evidence type="ECO:0000256" key="3">
    <source>
        <dbReference type="ARBA" id="ARBA00022840"/>
    </source>
</evidence>
<protein>
    <submittedName>
        <fullName evidence="7">SNF2 family DNA-dependent ATPase</fullName>
    </submittedName>
</protein>
<evidence type="ECO:0000256" key="2">
    <source>
        <dbReference type="ARBA" id="ARBA00022801"/>
    </source>
</evidence>
<dbReference type="EMBL" id="JARKIF010000024">
    <property type="protein sequence ID" value="KAJ7615437.1"/>
    <property type="molecule type" value="Genomic_DNA"/>
</dbReference>
<feature type="domain" description="Helicase ATP-binding" evidence="5">
    <location>
        <begin position="195"/>
        <end position="507"/>
    </location>
</feature>
<dbReference type="GO" id="GO:0016787">
    <property type="term" value="F:hydrolase activity"/>
    <property type="evidence" value="ECO:0007669"/>
    <property type="project" value="UniProtKB-KW"/>
</dbReference>
<evidence type="ECO:0000259" key="6">
    <source>
        <dbReference type="PROSITE" id="PS51194"/>
    </source>
</evidence>
<proteinExistence type="predicted"/>
<dbReference type="InterPro" id="IPR049730">
    <property type="entry name" value="SNF2/RAD54-like_C"/>
</dbReference>
<dbReference type="SUPFAM" id="SSF52540">
    <property type="entry name" value="P-loop containing nucleoside triphosphate hydrolases"/>
    <property type="match status" value="2"/>
</dbReference>
<feature type="compositionally biased region" description="Basic and acidic residues" evidence="4">
    <location>
        <begin position="128"/>
        <end position="139"/>
    </location>
</feature>
<dbReference type="InterPro" id="IPR001650">
    <property type="entry name" value="Helicase_C-like"/>
</dbReference>
<feature type="compositionally biased region" description="Acidic residues" evidence="4">
    <location>
        <begin position="155"/>
        <end position="167"/>
    </location>
</feature>
<reference evidence="7" key="1">
    <citation type="submission" date="2023-03" db="EMBL/GenBank/DDBJ databases">
        <title>Massive genome expansion in bonnet fungi (Mycena s.s.) driven by repeated elements and novel gene families across ecological guilds.</title>
        <authorList>
            <consortium name="Lawrence Berkeley National Laboratory"/>
            <person name="Harder C.B."/>
            <person name="Miyauchi S."/>
            <person name="Viragh M."/>
            <person name="Kuo A."/>
            <person name="Thoen E."/>
            <person name="Andreopoulos B."/>
            <person name="Lu D."/>
            <person name="Skrede I."/>
            <person name="Drula E."/>
            <person name="Henrissat B."/>
            <person name="Morin E."/>
            <person name="Kohler A."/>
            <person name="Barry K."/>
            <person name="LaButti K."/>
            <person name="Morin E."/>
            <person name="Salamov A."/>
            <person name="Lipzen A."/>
            <person name="Mereny Z."/>
            <person name="Hegedus B."/>
            <person name="Baldrian P."/>
            <person name="Stursova M."/>
            <person name="Weitz H."/>
            <person name="Taylor A."/>
            <person name="Grigoriev I.V."/>
            <person name="Nagy L.G."/>
            <person name="Martin F."/>
            <person name="Kauserud H."/>
        </authorList>
    </citation>
    <scope>NUCLEOTIDE SEQUENCE</scope>
    <source>
        <strain evidence="7">9284</strain>
    </source>
</reference>
<organism evidence="7 8">
    <name type="scientific">Roridomyces roridus</name>
    <dbReference type="NCBI Taxonomy" id="1738132"/>
    <lineage>
        <taxon>Eukaryota</taxon>
        <taxon>Fungi</taxon>
        <taxon>Dikarya</taxon>
        <taxon>Basidiomycota</taxon>
        <taxon>Agaricomycotina</taxon>
        <taxon>Agaricomycetes</taxon>
        <taxon>Agaricomycetidae</taxon>
        <taxon>Agaricales</taxon>
        <taxon>Marasmiineae</taxon>
        <taxon>Mycenaceae</taxon>
        <taxon>Roridomyces</taxon>
    </lineage>
</organism>
<keyword evidence="3" id="KW-0067">ATP-binding</keyword>
<keyword evidence="1" id="KW-0547">Nucleotide-binding</keyword>
<dbReference type="Proteomes" id="UP001221142">
    <property type="component" value="Unassembled WGS sequence"/>
</dbReference>
<dbReference type="PROSITE" id="PS51194">
    <property type="entry name" value="HELICASE_CTER"/>
    <property type="match status" value="1"/>
</dbReference>
<dbReference type="Gene3D" id="3.40.50.10810">
    <property type="entry name" value="Tandem AAA-ATPase domain"/>
    <property type="match status" value="2"/>
</dbReference>
<comment type="caution">
    <text evidence="7">The sequence shown here is derived from an EMBL/GenBank/DDBJ whole genome shotgun (WGS) entry which is preliminary data.</text>
</comment>
<dbReference type="Gene3D" id="3.40.50.300">
    <property type="entry name" value="P-loop containing nucleotide triphosphate hydrolases"/>
    <property type="match status" value="1"/>
</dbReference>
<feature type="compositionally biased region" description="Basic residues" evidence="4">
    <location>
        <begin position="325"/>
        <end position="335"/>
    </location>
</feature>
<feature type="compositionally biased region" description="Basic and acidic residues" evidence="4">
    <location>
        <begin position="651"/>
        <end position="675"/>
    </location>
</feature>
<dbReference type="InterPro" id="IPR027417">
    <property type="entry name" value="P-loop_NTPase"/>
</dbReference>
<name>A0AAD7BA82_9AGAR</name>
<dbReference type="GO" id="GO:0005524">
    <property type="term" value="F:ATP binding"/>
    <property type="evidence" value="ECO:0007669"/>
    <property type="project" value="InterPro"/>
</dbReference>
<evidence type="ECO:0000313" key="8">
    <source>
        <dbReference type="Proteomes" id="UP001221142"/>
    </source>
</evidence>
<feature type="compositionally biased region" description="Low complexity" evidence="4">
    <location>
        <begin position="605"/>
        <end position="642"/>
    </location>
</feature>
<dbReference type="CDD" id="cd18793">
    <property type="entry name" value="SF2_C_SNF"/>
    <property type="match status" value="1"/>
</dbReference>
<dbReference type="Pfam" id="PF00176">
    <property type="entry name" value="SNF2-rel_dom"/>
    <property type="match status" value="2"/>
</dbReference>
<feature type="compositionally biased region" description="Basic and acidic residues" evidence="4">
    <location>
        <begin position="1"/>
        <end position="10"/>
    </location>
</feature>
<gene>
    <name evidence="7" type="ORF">FB45DRAFT_981588</name>
</gene>
<feature type="region of interest" description="Disordered" evidence="4">
    <location>
        <begin position="280"/>
        <end position="423"/>
    </location>
</feature>
<evidence type="ECO:0000256" key="4">
    <source>
        <dbReference type="SAM" id="MobiDB-lite"/>
    </source>
</evidence>
<dbReference type="InterPro" id="IPR000330">
    <property type="entry name" value="SNF2_N"/>
</dbReference>